<dbReference type="PANTHER" id="PTHR33148">
    <property type="entry name" value="PLASTID MOVEMENT IMPAIRED PROTEIN-RELATED"/>
    <property type="match status" value="1"/>
</dbReference>
<gene>
    <name evidence="1" type="ORF">ACMD2_05884</name>
</gene>
<evidence type="ECO:0000313" key="1">
    <source>
        <dbReference type="EMBL" id="OAY66145.1"/>
    </source>
</evidence>
<dbReference type="Pfam" id="PF14009">
    <property type="entry name" value="PADRE"/>
    <property type="match status" value="1"/>
</dbReference>
<sequence>MGNSIGGKRRTAKVMMIDGTTLRLKAPAQALDALRDHPGFAVLESEEVKRVGLRARPLDPDAPLKPGKLYFLVDLPRADPEPDHRHASPRRAWSGALRVGARERLESLMLSRRSASDMALARPRSAAAIVAAEPGPAADAGAVRIKLRLPKSQVAKLMEESRDAAEAAERIMELCVAASPDPIAASGNAKAERKEVRSLD</sequence>
<name>A0A199UNE7_ANACO</name>
<dbReference type="AlphaFoldDB" id="A0A199UNE7"/>
<dbReference type="EMBL" id="LSRQ01006443">
    <property type="protein sequence ID" value="OAY66145.1"/>
    <property type="molecule type" value="Genomic_DNA"/>
</dbReference>
<comment type="caution">
    <text evidence="1">The sequence shown here is derived from an EMBL/GenBank/DDBJ whole genome shotgun (WGS) entry which is preliminary data.</text>
</comment>
<accession>A0A199UNE7</accession>
<dbReference type="PANTHER" id="PTHR33148:SF3">
    <property type="entry name" value="DUF4228 DOMAIN PROTEIN"/>
    <property type="match status" value="1"/>
</dbReference>
<dbReference type="STRING" id="4615.A0A199UNE7"/>
<reference evidence="1 2" key="1">
    <citation type="journal article" date="2016" name="DNA Res.">
        <title>The draft genome of MD-2 pineapple using hybrid error correction of long reads.</title>
        <authorList>
            <person name="Redwan R.M."/>
            <person name="Saidin A."/>
            <person name="Kumar S.V."/>
        </authorList>
    </citation>
    <scope>NUCLEOTIDE SEQUENCE [LARGE SCALE GENOMIC DNA]</scope>
    <source>
        <strain evidence="2">cv. MD2</strain>
        <tissue evidence="1">Leaf</tissue>
    </source>
</reference>
<proteinExistence type="predicted"/>
<protein>
    <submittedName>
        <fullName evidence="1">Uncharacterized protein</fullName>
    </submittedName>
</protein>
<dbReference type="Proteomes" id="UP000092600">
    <property type="component" value="Unassembled WGS sequence"/>
</dbReference>
<evidence type="ECO:0000313" key="2">
    <source>
        <dbReference type="Proteomes" id="UP000092600"/>
    </source>
</evidence>
<dbReference type="InterPro" id="IPR025322">
    <property type="entry name" value="PADRE_dom"/>
</dbReference>
<organism evidence="1 2">
    <name type="scientific">Ananas comosus</name>
    <name type="common">Pineapple</name>
    <name type="synonym">Ananas ananas</name>
    <dbReference type="NCBI Taxonomy" id="4615"/>
    <lineage>
        <taxon>Eukaryota</taxon>
        <taxon>Viridiplantae</taxon>
        <taxon>Streptophyta</taxon>
        <taxon>Embryophyta</taxon>
        <taxon>Tracheophyta</taxon>
        <taxon>Spermatophyta</taxon>
        <taxon>Magnoliopsida</taxon>
        <taxon>Liliopsida</taxon>
        <taxon>Poales</taxon>
        <taxon>Bromeliaceae</taxon>
        <taxon>Bromelioideae</taxon>
        <taxon>Ananas</taxon>
    </lineage>
</organism>